<feature type="region of interest" description="Disordered" evidence="1">
    <location>
        <begin position="1"/>
        <end position="27"/>
    </location>
</feature>
<comment type="caution">
    <text evidence="2">The sequence shown here is derived from an EMBL/GenBank/DDBJ whole genome shotgun (WGS) entry which is preliminary data.</text>
</comment>
<reference evidence="2" key="2">
    <citation type="journal article" date="2020" name="Nat. Commun.">
        <title>Large-scale genome sequencing of mycorrhizal fungi provides insights into the early evolution of symbiotic traits.</title>
        <authorList>
            <person name="Miyauchi S."/>
            <person name="Kiss E."/>
            <person name="Kuo A."/>
            <person name="Drula E."/>
            <person name="Kohler A."/>
            <person name="Sanchez-Garcia M."/>
            <person name="Morin E."/>
            <person name="Andreopoulos B."/>
            <person name="Barry K.W."/>
            <person name="Bonito G."/>
            <person name="Buee M."/>
            <person name="Carver A."/>
            <person name="Chen C."/>
            <person name="Cichocki N."/>
            <person name="Clum A."/>
            <person name="Culley D."/>
            <person name="Crous P.W."/>
            <person name="Fauchery L."/>
            <person name="Girlanda M."/>
            <person name="Hayes R.D."/>
            <person name="Keri Z."/>
            <person name="LaButti K."/>
            <person name="Lipzen A."/>
            <person name="Lombard V."/>
            <person name="Magnuson J."/>
            <person name="Maillard F."/>
            <person name="Murat C."/>
            <person name="Nolan M."/>
            <person name="Ohm R.A."/>
            <person name="Pangilinan J."/>
            <person name="Pereira M.F."/>
            <person name="Perotto S."/>
            <person name="Peter M."/>
            <person name="Pfister S."/>
            <person name="Riley R."/>
            <person name="Sitrit Y."/>
            <person name="Stielow J.B."/>
            <person name="Szollosi G."/>
            <person name="Zifcakova L."/>
            <person name="Stursova M."/>
            <person name="Spatafora J.W."/>
            <person name="Tedersoo L."/>
            <person name="Vaario L.M."/>
            <person name="Yamada A."/>
            <person name="Yan M."/>
            <person name="Wang P."/>
            <person name="Xu J."/>
            <person name="Bruns T."/>
            <person name="Baldrian P."/>
            <person name="Vilgalys R."/>
            <person name="Dunand C."/>
            <person name="Henrissat B."/>
            <person name="Grigoriev I.V."/>
            <person name="Hibbett D."/>
            <person name="Nagy L.G."/>
            <person name="Martin F.M."/>
        </authorList>
    </citation>
    <scope>NUCLEOTIDE SEQUENCE</scope>
    <source>
        <strain evidence="2">Prilba</strain>
    </source>
</reference>
<proteinExistence type="predicted"/>
<dbReference type="EMBL" id="WHVB01000036">
    <property type="protein sequence ID" value="KAF8467445.1"/>
    <property type="molecule type" value="Genomic_DNA"/>
</dbReference>
<protein>
    <submittedName>
        <fullName evidence="2">Uncharacterized protein</fullName>
    </submittedName>
</protein>
<dbReference type="Proteomes" id="UP000759537">
    <property type="component" value="Unassembled WGS sequence"/>
</dbReference>
<sequence length="127" mass="13476">MTSPTRGPLNGQRSAPEPVLSESDQAALAQPEAMGCPLICRRKTPLVIGNHAHYSVQPSLSHADHPGCMRTQYIDIDALIVQAEKGGGGEPSPEHIGMLVAMGFSTPQGEESSTRLVTRDCFVGSTH</sequence>
<gene>
    <name evidence="2" type="ORF">DFH94DRAFT_295534</name>
</gene>
<evidence type="ECO:0000313" key="3">
    <source>
        <dbReference type="Proteomes" id="UP000759537"/>
    </source>
</evidence>
<name>A0A9P5JX09_9AGAM</name>
<evidence type="ECO:0000256" key="1">
    <source>
        <dbReference type="SAM" id="MobiDB-lite"/>
    </source>
</evidence>
<dbReference type="OrthoDB" id="361536at2759"/>
<reference evidence="2" key="1">
    <citation type="submission" date="2019-10" db="EMBL/GenBank/DDBJ databases">
        <authorList>
            <consortium name="DOE Joint Genome Institute"/>
            <person name="Kuo A."/>
            <person name="Miyauchi S."/>
            <person name="Kiss E."/>
            <person name="Drula E."/>
            <person name="Kohler A."/>
            <person name="Sanchez-Garcia M."/>
            <person name="Andreopoulos B."/>
            <person name="Barry K.W."/>
            <person name="Bonito G."/>
            <person name="Buee M."/>
            <person name="Carver A."/>
            <person name="Chen C."/>
            <person name="Cichocki N."/>
            <person name="Clum A."/>
            <person name="Culley D."/>
            <person name="Crous P.W."/>
            <person name="Fauchery L."/>
            <person name="Girlanda M."/>
            <person name="Hayes R."/>
            <person name="Keri Z."/>
            <person name="LaButti K."/>
            <person name="Lipzen A."/>
            <person name="Lombard V."/>
            <person name="Magnuson J."/>
            <person name="Maillard F."/>
            <person name="Morin E."/>
            <person name="Murat C."/>
            <person name="Nolan M."/>
            <person name="Ohm R."/>
            <person name="Pangilinan J."/>
            <person name="Pereira M."/>
            <person name="Perotto S."/>
            <person name="Peter M."/>
            <person name="Riley R."/>
            <person name="Sitrit Y."/>
            <person name="Stielow B."/>
            <person name="Szollosi G."/>
            <person name="Zifcakova L."/>
            <person name="Stursova M."/>
            <person name="Spatafora J.W."/>
            <person name="Tedersoo L."/>
            <person name="Vaario L.-M."/>
            <person name="Yamada A."/>
            <person name="Yan M."/>
            <person name="Wang P."/>
            <person name="Xu J."/>
            <person name="Bruns T."/>
            <person name="Baldrian P."/>
            <person name="Vilgalys R."/>
            <person name="Henrissat B."/>
            <person name="Grigoriev I.V."/>
            <person name="Hibbett D."/>
            <person name="Nagy L.G."/>
            <person name="Martin F.M."/>
        </authorList>
    </citation>
    <scope>NUCLEOTIDE SEQUENCE</scope>
    <source>
        <strain evidence="2">Prilba</strain>
    </source>
</reference>
<keyword evidence="3" id="KW-1185">Reference proteome</keyword>
<dbReference type="AlphaFoldDB" id="A0A9P5JX09"/>
<evidence type="ECO:0000313" key="2">
    <source>
        <dbReference type="EMBL" id="KAF8467445.1"/>
    </source>
</evidence>
<organism evidence="2 3">
    <name type="scientific">Russula ochroleuca</name>
    <dbReference type="NCBI Taxonomy" id="152965"/>
    <lineage>
        <taxon>Eukaryota</taxon>
        <taxon>Fungi</taxon>
        <taxon>Dikarya</taxon>
        <taxon>Basidiomycota</taxon>
        <taxon>Agaricomycotina</taxon>
        <taxon>Agaricomycetes</taxon>
        <taxon>Russulales</taxon>
        <taxon>Russulaceae</taxon>
        <taxon>Russula</taxon>
    </lineage>
</organism>
<accession>A0A9P5JX09</accession>